<reference evidence="2" key="1">
    <citation type="submission" date="2023-10" db="EMBL/GenBank/DDBJ databases">
        <authorList>
            <person name="Chen Y."/>
            <person name="Shah S."/>
            <person name="Dougan E. K."/>
            <person name="Thang M."/>
            <person name="Chan C."/>
        </authorList>
    </citation>
    <scope>NUCLEOTIDE SEQUENCE [LARGE SCALE GENOMIC DNA]</scope>
</reference>
<keyword evidence="3" id="KW-1185">Reference proteome</keyword>
<organism evidence="2 3">
    <name type="scientific">Prorocentrum cordatum</name>
    <dbReference type="NCBI Taxonomy" id="2364126"/>
    <lineage>
        <taxon>Eukaryota</taxon>
        <taxon>Sar</taxon>
        <taxon>Alveolata</taxon>
        <taxon>Dinophyceae</taxon>
        <taxon>Prorocentrales</taxon>
        <taxon>Prorocentraceae</taxon>
        <taxon>Prorocentrum</taxon>
    </lineage>
</organism>
<evidence type="ECO:0008006" key="4">
    <source>
        <dbReference type="Google" id="ProtNLM"/>
    </source>
</evidence>
<sequence length="1199" mass="130462">ALLDSCMQQATVALAETSRVQLASCQQQLVGMFQAQQEHAAKSLAVHARDVAKVGEHADALADEQRRMRAQIDDIEKMLAMAAKEVPIIDFQALEAWARLPDARIFSVGAPELVGPAQVRAGIHDWLTAAGLDNNMVRLDSSVPRKRFNIVVEGGLDIAIPRAQRARDIITSQGVKLAELEMGDRRETDATIRWNMDMVLRLAIDRGATAEQFKKAFSLEDRTEVHGSEDALKVFCQLQPQRYLSFLAAGSSPGVGGVAYLVPQQPAASSTGVAPAFAFDIVIPGRVALLCGGDPSSQYSIKIMGVRSFDLSDGDFAAVEAAWNDAVARAADGRLMRILTGAGGFNIARYQLRQPAWRRVFAATLEIEAPRPARFDRASQQLSVIGRVFLGIDAHAMLSVSTRLTTACGAMELSERGLSDRAPLVLQIEMARRVPREEQVIPSHLFSRSRCPETFSLMMANGDLEAASVEDRWRATMTCMTLAAGRIRDEQVRAGVSLKVKGDNAETTRMGLKTAARALWRQDASLAARLLALCPDLAARLLIDQGDVRVADAGAFADALDAVAAKAHAMRRRAAEAAARRPSDRDAPAWRRVERRSAQHAQLWIPWRRRVVLAGLRLDSPPCASDSASDVTPEVVSDPAGMTGVVAEYWGKIFERAPTVEQMLRLNQFLDRFAPQLPVAELPQPSLRALERAAERAPPSAPGPGQLPCAAWRRSPGALLHLRALMEQLFNEGVGAPPWRRSASPMLLSFDFEQAFPSLFRDVIDIVLPRSGVPLGFCFAISALCCNCLAISSFRVSGGSAAMEPLFALRCGIVQGCPLSGTVWCSGMDAPIRALIKALGGPPEGCLTACADDLGMLIRNAKVPPSIADSFVDVGVAFNLQLAIQMCALVPLWAEVTPDLINDAEAFLAETAPSWRGFRVASSAMHLGSRIGPGIAEQGTWKDAAAKWRSRATELSRAGMAGSLAARACNVKVLLCLSYLAQVFFIVPEIWRVEFTMLHRLLRFPPSAMRKADILSLGAWRGPPAPMGLLPCSIGALLRAAARAVRNRGPTLHALHDAAVENLPLASALKGSWKIKRHAVAMRAARDGLYEERFGRLIGRRLRRRGMEVPDEELRGRWLELRAVLRAARPAWMRSRLRAISNGWIASGRMHVMAPRLRTMGCESRDDLSHYIVRPVLRGEVAALAQESELSSGATFFGL</sequence>
<gene>
    <name evidence="2" type="ORF">PCOR1329_LOCUS35289</name>
</gene>
<evidence type="ECO:0000256" key="1">
    <source>
        <dbReference type="SAM" id="Coils"/>
    </source>
</evidence>
<protein>
    <recommendedName>
        <fullName evidence="4">Reverse transcriptase domain-containing protein</fullName>
    </recommendedName>
</protein>
<keyword evidence="1" id="KW-0175">Coiled coil</keyword>
<feature type="non-terminal residue" evidence="2">
    <location>
        <position position="1"/>
    </location>
</feature>
<feature type="non-terminal residue" evidence="2">
    <location>
        <position position="1199"/>
    </location>
</feature>
<evidence type="ECO:0000313" key="2">
    <source>
        <dbReference type="EMBL" id="CAK0839657.1"/>
    </source>
</evidence>
<name>A0ABN9T3Y3_9DINO</name>
<dbReference type="Proteomes" id="UP001189429">
    <property type="component" value="Unassembled WGS sequence"/>
</dbReference>
<proteinExistence type="predicted"/>
<accession>A0ABN9T3Y3</accession>
<dbReference type="EMBL" id="CAUYUJ010014312">
    <property type="protein sequence ID" value="CAK0839657.1"/>
    <property type="molecule type" value="Genomic_DNA"/>
</dbReference>
<feature type="coiled-coil region" evidence="1">
    <location>
        <begin position="58"/>
        <end position="85"/>
    </location>
</feature>
<evidence type="ECO:0000313" key="3">
    <source>
        <dbReference type="Proteomes" id="UP001189429"/>
    </source>
</evidence>
<comment type="caution">
    <text evidence="2">The sequence shown here is derived from an EMBL/GenBank/DDBJ whole genome shotgun (WGS) entry which is preliminary data.</text>
</comment>